<evidence type="ECO:0000313" key="1">
    <source>
        <dbReference type="EMBL" id="WBA41124.1"/>
    </source>
</evidence>
<reference evidence="1 2" key="1">
    <citation type="submission" date="2022-12" db="EMBL/GenBank/DDBJ databases">
        <title>Hymenobacter canadensis sp. nov. isolated from lake water of the Cambridge Bay, Canada.</title>
        <authorList>
            <person name="Kim W.H."/>
            <person name="Lee Y.M."/>
        </authorList>
    </citation>
    <scope>NUCLEOTIDE SEQUENCE [LARGE SCALE GENOMIC DNA]</scope>
    <source>
        <strain evidence="1 2">PAMC 29467</strain>
    </source>
</reference>
<dbReference type="InterPro" id="IPR023393">
    <property type="entry name" value="START-like_dom_sf"/>
</dbReference>
<sequence>MHLYLRTHVAAAPAQVWQGFTRDLFLALAPPFPPFRLLRFDGCHRGDEVHIELGAGPARFRWTSLITDHGTTPDGTYFFVDEGRQLPPPLRYWQHRHLMQPAPDGGCYIIEDLEFTSGSKLLDRLLWPAMWAQFAWRKPIYRRWFGRPAKVPAVLPAG</sequence>
<gene>
    <name evidence="1" type="ORF">O3303_15020</name>
</gene>
<organism evidence="1 2">
    <name type="scientific">Hymenobacter canadensis</name>
    <dbReference type="NCBI Taxonomy" id="2999067"/>
    <lineage>
        <taxon>Bacteria</taxon>
        <taxon>Pseudomonadati</taxon>
        <taxon>Bacteroidota</taxon>
        <taxon>Cytophagia</taxon>
        <taxon>Cytophagales</taxon>
        <taxon>Hymenobacteraceae</taxon>
        <taxon>Hymenobacter</taxon>
    </lineage>
</organism>
<dbReference type="RefSeq" id="WP_269559206.1">
    <property type="nucleotide sequence ID" value="NZ_CP114767.1"/>
</dbReference>
<proteinExistence type="predicted"/>
<keyword evidence="2" id="KW-1185">Reference proteome</keyword>
<evidence type="ECO:0000313" key="2">
    <source>
        <dbReference type="Proteomes" id="UP001211005"/>
    </source>
</evidence>
<name>A0ABY7LNE7_9BACT</name>
<dbReference type="Proteomes" id="UP001211005">
    <property type="component" value="Chromosome"/>
</dbReference>
<dbReference type="Gene3D" id="3.30.530.20">
    <property type="match status" value="1"/>
</dbReference>
<accession>A0ABY7LNE7</accession>
<dbReference type="EMBL" id="CP114767">
    <property type="protein sequence ID" value="WBA41124.1"/>
    <property type="molecule type" value="Genomic_DNA"/>
</dbReference>
<protein>
    <recommendedName>
        <fullName evidence="3">Ligand-binding SRPBCC domain-containing protein</fullName>
    </recommendedName>
</protein>
<evidence type="ECO:0008006" key="3">
    <source>
        <dbReference type="Google" id="ProtNLM"/>
    </source>
</evidence>
<dbReference type="SUPFAM" id="SSF55961">
    <property type="entry name" value="Bet v1-like"/>
    <property type="match status" value="1"/>
</dbReference>